<dbReference type="InterPro" id="IPR035919">
    <property type="entry name" value="EAL_sf"/>
</dbReference>
<dbReference type="Gene3D" id="3.20.20.450">
    <property type="entry name" value="EAL domain"/>
    <property type="match status" value="1"/>
</dbReference>
<keyword evidence="5" id="KW-1185">Reference proteome</keyword>
<evidence type="ECO:0000313" key="5">
    <source>
        <dbReference type="Proteomes" id="UP000266327"/>
    </source>
</evidence>
<dbReference type="CDD" id="cd01949">
    <property type="entry name" value="GGDEF"/>
    <property type="match status" value="1"/>
</dbReference>
<dbReference type="PANTHER" id="PTHR44757:SF2">
    <property type="entry name" value="BIOFILM ARCHITECTURE MAINTENANCE PROTEIN MBAA"/>
    <property type="match status" value="1"/>
</dbReference>
<protein>
    <submittedName>
        <fullName evidence="4">EAL domain-containing protein</fullName>
    </submittedName>
</protein>
<keyword evidence="1" id="KW-0472">Membrane</keyword>
<dbReference type="PANTHER" id="PTHR44757">
    <property type="entry name" value="DIGUANYLATE CYCLASE DGCP"/>
    <property type="match status" value="1"/>
</dbReference>
<dbReference type="InterPro" id="IPR000160">
    <property type="entry name" value="GGDEF_dom"/>
</dbReference>
<evidence type="ECO:0000313" key="4">
    <source>
        <dbReference type="EMBL" id="RJG01948.1"/>
    </source>
</evidence>
<dbReference type="SUPFAM" id="SSF55785">
    <property type="entry name" value="PYP-like sensor domain (PAS domain)"/>
    <property type="match status" value="1"/>
</dbReference>
<feature type="transmembrane region" description="Helical" evidence="1">
    <location>
        <begin position="12"/>
        <end position="32"/>
    </location>
</feature>
<dbReference type="SUPFAM" id="SSF141868">
    <property type="entry name" value="EAL domain-like"/>
    <property type="match status" value="1"/>
</dbReference>
<dbReference type="RefSeq" id="WP_119785410.1">
    <property type="nucleotide sequence ID" value="NZ_QYUQ01000002.1"/>
</dbReference>
<dbReference type="InterPro" id="IPR029787">
    <property type="entry name" value="Nucleotide_cyclase"/>
</dbReference>
<comment type="caution">
    <text evidence="4">The sequence shown here is derived from an EMBL/GenBank/DDBJ whole genome shotgun (WGS) entry which is preliminary data.</text>
</comment>
<dbReference type="Proteomes" id="UP000266327">
    <property type="component" value="Unassembled WGS sequence"/>
</dbReference>
<feature type="domain" description="GGDEF" evidence="3">
    <location>
        <begin position="482"/>
        <end position="615"/>
    </location>
</feature>
<dbReference type="CDD" id="cd12914">
    <property type="entry name" value="PDC1_DGC_like"/>
    <property type="match status" value="1"/>
</dbReference>
<dbReference type="Pfam" id="PF00563">
    <property type="entry name" value="EAL"/>
    <property type="match status" value="1"/>
</dbReference>
<name>A0A3A3G0G6_9BURK</name>
<dbReference type="NCBIfam" id="TIGR00254">
    <property type="entry name" value="GGDEF"/>
    <property type="match status" value="1"/>
</dbReference>
<sequence>MKHHPANKGSKNLIFFWPLICLVAGAALWLFVEARQAAERSALEAQALKDTASLSRAYAAYLGRSLEQMDQITMHVKSDWERWNRRLRLEDLKKDGLFTASTFIAVTVIDRDGRPVTSTAPMLGDADYAKNAYFQFHRSNISTALRIGKPDLKRADSSSVIHFTRRLDTVDDSFDGVVLIAVEPEYFLSFYDGTILGESGLLAVLGDDHVLRAETIGNKHSSGAAIGDLAALQDIGKPRLLSDADAFTDGKVRFVAWQELKSYPLTVMVGLSQQELLAPHEQIWNTYRNVALGGTVFLLIVALVGAIFGVRVARQERQALALRKTYRLATDSANEGFFILDPLQDGDGEIVDWLVADANERGASFYGMQSGELIGMLLSEMYPGPLFQIMLDLFRVACASGVYEDECRVPPESPLKVKWLHRRLVKSETGLAMAIRDISQAKKNEQELLRLANEDALTGLPNRHWLFRFLPLAMQRAHQNGDMLAVLFLDLDEFKNVNDTLGHSAGDKLLQIAAQRVKSVLRPSDRIVRLGGDEFTVIVEQVGHRSAAAHVAERIAQALRAPLELGGRRQSIHASIGISVYPDDGMEAETLLKNADIAMYSAKAAGKGHYRFYEAQLYESLKERLEIEQALRQAIELDRFVLHYQPRVNALSGEICGMEALVRWIDPVRGMIPPLEFIPEAERTGLILPLGALVIDKACAQIAAWKMLGLPTVPVSVNVSARQFNEGDIKGHLLECIARHGIAASDIQIELTESAMMGEQADVADQLAAIRSRGIKLMVDDFGTGYSSLSQLQRLDMDALKVDRAFTAELGKAGEGQVFFKAIVSMAHALGMKVTAEGVENMQQLAILRALDCDEVQGYFISRPMPAAEMAAMLRQQPVFAAAPRLAEIAS</sequence>
<dbReference type="SMART" id="SM00052">
    <property type="entry name" value="EAL"/>
    <property type="match status" value="1"/>
</dbReference>
<evidence type="ECO:0000259" key="3">
    <source>
        <dbReference type="PROSITE" id="PS50887"/>
    </source>
</evidence>
<dbReference type="OrthoDB" id="9813903at2"/>
<dbReference type="InterPro" id="IPR043128">
    <property type="entry name" value="Rev_trsase/Diguanyl_cyclase"/>
</dbReference>
<dbReference type="CDD" id="cd12915">
    <property type="entry name" value="PDC2_DGC_like"/>
    <property type="match status" value="1"/>
</dbReference>
<keyword evidence="1" id="KW-1133">Transmembrane helix</keyword>
<dbReference type="InterPro" id="IPR052155">
    <property type="entry name" value="Biofilm_reg_signaling"/>
</dbReference>
<proteinExistence type="predicted"/>
<evidence type="ECO:0000256" key="1">
    <source>
        <dbReference type="SAM" id="Phobius"/>
    </source>
</evidence>
<dbReference type="Gene3D" id="3.30.70.270">
    <property type="match status" value="1"/>
</dbReference>
<dbReference type="Gene3D" id="3.30.450.20">
    <property type="entry name" value="PAS domain"/>
    <property type="match status" value="3"/>
</dbReference>
<gene>
    <name evidence="4" type="ORF">D3878_10460</name>
</gene>
<keyword evidence="1" id="KW-0812">Transmembrane</keyword>
<dbReference type="CDD" id="cd01948">
    <property type="entry name" value="EAL"/>
    <property type="match status" value="1"/>
</dbReference>
<dbReference type="GO" id="GO:0003824">
    <property type="term" value="F:catalytic activity"/>
    <property type="evidence" value="ECO:0007669"/>
    <property type="project" value="UniProtKB-ARBA"/>
</dbReference>
<dbReference type="EMBL" id="QYUQ01000002">
    <property type="protein sequence ID" value="RJG01948.1"/>
    <property type="molecule type" value="Genomic_DNA"/>
</dbReference>
<accession>A0A3A3G0G6</accession>
<dbReference type="InterPro" id="IPR035965">
    <property type="entry name" value="PAS-like_dom_sf"/>
</dbReference>
<dbReference type="PROSITE" id="PS50887">
    <property type="entry name" value="GGDEF"/>
    <property type="match status" value="1"/>
</dbReference>
<dbReference type="PROSITE" id="PS50883">
    <property type="entry name" value="EAL"/>
    <property type="match status" value="1"/>
</dbReference>
<dbReference type="Pfam" id="PF00990">
    <property type="entry name" value="GGDEF"/>
    <property type="match status" value="1"/>
</dbReference>
<feature type="domain" description="EAL" evidence="2">
    <location>
        <begin position="624"/>
        <end position="878"/>
    </location>
</feature>
<feature type="transmembrane region" description="Helical" evidence="1">
    <location>
        <begin position="290"/>
        <end position="313"/>
    </location>
</feature>
<evidence type="ECO:0000259" key="2">
    <source>
        <dbReference type="PROSITE" id="PS50883"/>
    </source>
</evidence>
<organism evidence="4 5">
    <name type="scientific">Noviherbaspirillum sedimenti</name>
    <dbReference type="NCBI Taxonomy" id="2320865"/>
    <lineage>
        <taxon>Bacteria</taxon>
        <taxon>Pseudomonadati</taxon>
        <taxon>Pseudomonadota</taxon>
        <taxon>Betaproteobacteria</taxon>
        <taxon>Burkholderiales</taxon>
        <taxon>Oxalobacteraceae</taxon>
        <taxon>Noviherbaspirillum</taxon>
    </lineage>
</organism>
<dbReference type="AlphaFoldDB" id="A0A3A3G0G6"/>
<dbReference type="InterPro" id="IPR001633">
    <property type="entry name" value="EAL_dom"/>
</dbReference>
<dbReference type="SMART" id="SM00267">
    <property type="entry name" value="GGDEF"/>
    <property type="match status" value="1"/>
</dbReference>
<reference evidence="5" key="1">
    <citation type="submission" date="2018-09" db="EMBL/GenBank/DDBJ databases">
        <authorList>
            <person name="Zhu H."/>
        </authorList>
    </citation>
    <scope>NUCLEOTIDE SEQUENCE [LARGE SCALE GENOMIC DNA]</scope>
    <source>
        <strain evidence="5">K1S02-23</strain>
    </source>
</reference>
<dbReference type="SUPFAM" id="SSF55073">
    <property type="entry name" value="Nucleotide cyclase"/>
    <property type="match status" value="1"/>
</dbReference>
<dbReference type="FunFam" id="3.30.70.270:FF:000001">
    <property type="entry name" value="Diguanylate cyclase domain protein"/>
    <property type="match status" value="1"/>
</dbReference>